<keyword evidence="9 11" id="KW-0472">Membrane</keyword>
<comment type="similarity">
    <text evidence="3">Belongs to the cytochrome c oxidase VIII family.</text>
</comment>
<dbReference type="PANTHER" id="PTHR16717:SF5">
    <property type="entry name" value="CYTOCHROME C OXIDASE SUBUNIT 8, ISOFORM A"/>
    <property type="match status" value="1"/>
</dbReference>
<evidence type="ECO:0000256" key="9">
    <source>
        <dbReference type="ARBA" id="ARBA00023136"/>
    </source>
</evidence>
<evidence type="ECO:0000256" key="8">
    <source>
        <dbReference type="ARBA" id="ARBA00023128"/>
    </source>
</evidence>
<comment type="subcellular location">
    <subcellularLocation>
        <location evidence="1">Mitochondrion inner membrane</location>
        <topology evidence="1">Single-pass membrane protein</topology>
    </subcellularLocation>
</comment>
<evidence type="ECO:0000256" key="11">
    <source>
        <dbReference type="SAM" id="Phobius"/>
    </source>
</evidence>
<accession>A0A8C4TPI7</accession>
<dbReference type="SUPFAM" id="SSF81431">
    <property type="entry name" value="Mitochondrial cytochrome c oxidase subunit VIIIb (aka IX)"/>
    <property type="match status" value="1"/>
</dbReference>
<dbReference type="GO" id="GO:0045277">
    <property type="term" value="C:respiratory chain complex IV"/>
    <property type="evidence" value="ECO:0007669"/>
    <property type="project" value="InterPro"/>
</dbReference>
<organism evidence="12 13">
    <name type="scientific">Falco tinnunculus</name>
    <name type="common">Common kestrel</name>
    <dbReference type="NCBI Taxonomy" id="100819"/>
    <lineage>
        <taxon>Eukaryota</taxon>
        <taxon>Metazoa</taxon>
        <taxon>Chordata</taxon>
        <taxon>Craniata</taxon>
        <taxon>Vertebrata</taxon>
        <taxon>Euteleostomi</taxon>
        <taxon>Archelosauria</taxon>
        <taxon>Archosauria</taxon>
        <taxon>Dinosauria</taxon>
        <taxon>Saurischia</taxon>
        <taxon>Theropoda</taxon>
        <taxon>Coelurosauria</taxon>
        <taxon>Aves</taxon>
        <taxon>Neognathae</taxon>
        <taxon>Neoaves</taxon>
        <taxon>Telluraves</taxon>
        <taxon>Australaves</taxon>
        <taxon>Falconiformes</taxon>
        <taxon>Falconidae</taxon>
        <taxon>Falco</taxon>
    </lineage>
</organism>
<protein>
    <submittedName>
        <fullName evidence="12">Uncharacterized protein</fullName>
    </submittedName>
</protein>
<keyword evidence="6" id="KW-0809">Transit peptide</keyword>
<evidence type="ECO:0000256" key="10">
    <source>
        <dbReference type="SAM" id="MobiDB-lite"/>
    </source>
</evidence>
<dbReference type="Pfam" id="PF02285">
    <property type="entry name" value="COX8"/>
    <property type="match status" value="1"/>
</dbReference>
<keyword evidence="5" id="KW-0999">Mitochondrion inner membrane</keyword>
<reference evidence="12" key="1">
    <citation type="submission" date="2025-08" db="UniProtKB">
        <authorList>
            <consortium name="Ensembl"/>
        </authorList>
    </citation>
    <scope>IDENTIFICATION</scope>
</reference>
<dbReference type="Gene3D" id="4.10.81.10">
    <property type="entry name" value="Cytochrome c oxidase, subunit 8"/>
    <property type="match status" value="1"/>
</dbReference>
<dbReference type="AlphaFoldDB" id="A0A8C4TPI7"/>
<keyword evidence="13" id="KW-1185">Reference proteome</keyword>
<dbReference type="PANTHER" id="PTHR16717">
    <property type="entry name" value="CYTOCHROME C OXIDASE POLYPEPTIDE VIII"/>
    <property type="match status" value="1"/>
</dbReference>
<evidence type="ECO:0000256" key="3">
    <source>
        <dbReference type="ARBA" id="ARBA00010117"/>
    </source>
</evidence>
<dbReference type="InterPro" id="IPR036548">
    <property type="entry name" value="Cyt_c_oxidase_su8_sf"/>
</dbReference>
<keyword evidence="7 11" id="KW-1133">Transmembrane helix</keyword>
<comment type="pathway">
    <text evidence="2">Energy metabolism; oxidative phosphorylation.</text>
</comment>
<evidence type="ECO:0000256" key="7">
    <source>
        <dbReference type="ARBA" id="ARBA00022989"/>
    </source>
</evidence>
<evidence type="ECO:0000313" key="13">
    <source>
        <dbReference type="Proteomes" id="UP000694562"/>
    </source>
</evidence>
<evidence type="ECO:0000256" key="1">
    <source>
        <dbReference type="ARBA" id="ARBA00004434"/>
    </source>
</evidence>
<dbReference type="Proteomes" id="UP000694562">
    <property type="component" value="Unplaced"/>
</dbReference>
<feature type="region of interest" description="Disordered" evidence="10">
    <location>
        <begin position="1"/>
        <end position="37"/>
    </location>
</feature>
<feature type="transmembrane region" description="Helical" evidence="11">
    <location>
        <begin position="60"/>
        <end position="79"/>
    </location>
</feature>
<reference evidence="12" key="2">
    <citation type="submission" date="2025-09" db="UniProtKB">
        <authorList>
            <consortium name="Ensembl"/>
        </authorList>
    </citation>
    <scope>IDENTIFICATION</scope>
</reference>
<keyword evidence="8" id="KW-0496">Mitochondrion</keyword>
<dbReference type="UniPathway" id="UPA00705"/>
<evidence type="ECO:0000256" key="5">
    <source>
        <dbReference type="ARBA" id="ARBA00022792"/>
    </source>
</evidence>
<dbReference type="GO" id="GO:0006123">
    <property type="term" value="P:mitochondrial electron transport, cytochrome c to oxygen"/>
    <property type="evidence" value="ECO:0007669"/>
    <property type="project" value="InterPro"/>
</dbReference>
<dbReference type="Ensembl" id="ENSFTIT00000001734.1">
    <property type="protein sequence ID" value="ENSFTIP00000001653.1"/>
    <property type="gene ID" value="ENSFTIG00000001182.1"/>
</dbReference>
<evidence type="ECO:0000256" key="4">
    <source>
        <dbReference type="ARBA" id="ARBA00022692"/>
    </source>
</evidence>
<proteinExistence type="inferred from homology"/>
<evidence type="ECO:0000313" key="12">
    <source>
        <dbReference type="Ensembl" id="ENSFTIP00000001653.1"/>
    </source>
</evidence>
<dbReference type="InterPro" id="IPR003205">
    <property type="entry name" value="Cyt_c_oxidase_su8"/>
</dbReference>
<sequence>MGAKGPHRGGNDSPFKTTGQPRVPFPLSRGSHPEEPRVGRGCRVAIPLVLCFFSCRQEQAIALSVMSVCFLLPAAWILAHIEHYKSRPE</sequence>
<keyword evidence="4 11" id="KW-0812">Transmembrane</keyword>
<evidence type="ECO:0000256" key="2">
    <source>
        <dbReference type="ARBA" id="ARBA00004673"/>
    </source>
</evidence>
<evidence type="ECO:0000256" key="6">
    <source>
        <dbReference type="ARBA" id="ARBA00022946"/>
    </source>
</evidence>
<name>A0A8C4TPI7_FALTI</name>
<dbReference type="GO" id="GO:0005743">
    <property type="term" value="C:mitochondrial inner membrane"/>
    <property type="evidence" value="ECO:0007669"/>
    <property type="project" value="UniProtKB-SubCell"/>
</dbReference>
<dbReference type="OrthoDB" id="8931496at2759"/>